<evidence type="ECO:0000313" key="8">
    <source>
        <dbReference type="Proteomes" id="UP000515159"/>
    </source>
</evidence>
<evidence type="ECO:0000259" key="5">
    <source>
        <dbReference type="PROSITE" id="PS50174"/>
    </source>
</evidence>
<keyword evidence="3" id="KW-0539">Nucleus</keyword>
<evidence type="ECO:0000256" key="4">
    <source>
        <dbReference type="SAM" id="MobiDB-lite"/>
    </source>
</evidence>
<dbReference type="Pfam" id="PF26535">
    <property type="entry name" value="DSRM_CARF"/>
    <property type="match status" value="1"/>
</dbReference>
<dbReference type="FunCoup" id="A0A6P8RF50">
    <property type="interactions" value="2374"/>
</dbReference>
<name>A0A6P8RF50_GEOSA</name>
<dbReference type="FunFam" id="3.30.1370.50:FF:000004">
    <property type="entry name" value="NFKB repressing factor"/>
    <property type="match status" value="1"/>
</dbReference>
<dbReference type="InterPro" id="IPR058828">
    <property type="entry name" value="DSRM_CARF/NKRF"/>
</dbReference>
<dbReference type="PANTHER" id="PTHR16148:SF15">
    <property type="entry name" value="NF-KAPPA-B-REPRESSING FACTOR"/>
    <property type="match status" value="1"/>
</dbReference>
<sequence length="832" mass="94361">MEFDALWRRLQKNEPRPRPPPLDSLEQCRQYQESDKQWRARKQFIARHLPNYPGWKRDQLLALSMVWSNHVFMGCRYGEQLMQNILQMAEGIDIGEMPSYELVPGAKGTKRQSPTDTGQEPSKKQATVQIRARPRFEPVHFVASTTKEDDKLATDPKKESSDSGPLNFCGGSLPESSGDIALDSSKKEGRNLQNHIRPEERTPFIYDYDFSLSSTSDFQSKNLNESGNFMTKMEQSYSAKFESHCSSLSKNFRATVLNMWTDGIKQGRKGFGFKRIRKRSKKGRVGRVLESYQSDFADSLTPVQRKQALINQLSAKVTDILSKVSKSNPDKVNYVFVLTRSIQACKTNPEYIYVPLKEISSADLPKNKNFPADGYACEVRCQNVYITTGFSVSKNGSRGQAAEQAVKLLMNPVEVRIVQRKFNHTYQDDIVVCPCDVPTYEFPPALKQPEDLQLNSKDSIGENQAVEPSKTLIDTNQWPNFVLTENANDAIGILNNSSSINKMVIEYKHDLMPSLAWRCRVFLQDHCLAEGYGNKKSCKHAAAEEAVKVLRKIQSNNPNCKTAQSKATGSSSANSNRKELKDIVVYENSANSVCTLNDTAQFNKITVEYVFERLTDLQWKCKVFLENQFVAEAVDVKKNVKHIAAEEAVKVLKRTQPTVINNLKKSSPTDEAISRSQISGRSAEESYRQRIKEDNIGNQLLRKMGWTGGGLGKEGEGIAEPICVKEQFSREGLGLDQEKGNQISKRDIEEMIKNYAYSYNQEDLTFSKELNNDERKQIHQIAQKYGLKSKSHGQGLSRFLVVSRKRRKEDLIDQLKQEGQVGQYELVMPETF</sequence>
<comment type="similarity">
    <text evidence="2">Belongs to the CARF family.</text>
</comment>
<feature type="region of interest" description="Disordered" evidence="4">
    <location>
        <begin position="142"/>
        <end position="198"/>
    </location>
</feature>
<evidence type="ECO:0000259" key="6">
    <source>
        <dbReference type="PROSITE" id="PS51061"/>
    </source>
</evidence>
<evidence type="ECO:0000256" key="1">
    <source>
        <dbReference type="ARBA" id="ARBA00004642"/>
    </source>
</evidence>
<dbReference type="RefSeq" id="XP_033799846.1">
    <property type="nucleotide sequence ID" value="XM_033943955.1"/>
</dbReference>
<dbReference type="GO" id="GO:0005730">
    <property type="term" value="C:nucleolus"/>
    <property type="evidence" value="ECO:0007669"/>
    <property type="project" value="TreeGrafter"/>
</dbReference>
<keyword evidence="8" id="KW-1185">Reference proteome</keyword>
<dbReference type="InterPro" id="IPR000467">
    <property type="entry name" value="G_patch_dom"/>
</dbReference>
<evidence type="ECO:0000256" key="2">
    <source>
        <dbReference type="ARBA" id="ARBA00010053"/>
    </source>
</evidence>
<feature type="compositionally biased region" description="Polar residues" evidence="4">
    <location>
        <begin position="111"/>
        <end position="128"/>
    </location>
</feature>
<comment type="subcellular location">
    <subcellularLocation>
        <location evidence="1">Nucleus</location>
        <location evidence="1">Nucleoplasm</location>
    </subcellularLocation>
</comment>
<dbReference type="OrthoDB" id="29523at2759"/>
<dbReference type="Pfam" id="PF01424">
    <property type="entry name" value="R3H"/>
    <property type="match status" value="1"/>
</dbReference>
<dbReference type="Proteomes" id="UP000515159">
    <property type="component" value="Chromosome 5"/>
</dbReference>
<feature type="domain" description="R3H" evidence="6">
    <location>
        <begin position="742"/>
        <end position="806"/>
    </location>
</feature>
<feature type="domain" description="XRN2-binding (XTBD)" evidence="7">
    <location>
        <begin position="25"/>
        <end position="117"/>
    </location>
</feature>
<dbReference type="SMART" id="SM00443">
    <property type="entry name" value="G_patch"/>
    <property type="match status" value="1"/>
</dbReference>
<feature type="compositionally biased region" description="Basic and acidic residues" evidence="4">
    <location>
        <begin position="184"/>
        <end position="198"/>
    </location>
</feature>
<dbReference type="InterPro" id="IPR021859">
    <property type="entry name" value="XTBD"/>
</dbReference>
<evidence type="ECO:0000259" key="7">
    <source>
        <dbReference type="PROSITE" id="PS51827"/>
    </source>
</evidence>
<dbReference type="Pfam" id="PF01585">
    <property type="entry name" value="G-patch"/>
    <property type="match status" value="1"/>
</dbReference>
<dbReference type="Pfam" id="PF11952">
    <property type="entry name" value="XTBD"/>
    <property type="match status" value="1"/>
</dbReference>
<dbReference type="InterPro" id="IPR001374">
    <property type="entry name" value="R3H_dom"/>
</dbReference>
<evidence type="ECO:0000256" key="3">
    <source>
        <dbReference type="ARBA" id="ARBA00023242"/>
    </source>
</evidence>
<dbReference type="SUPFAM" id="SSF82708">
    <property type="entry name" value="R3H domain"/>
    <property type="match status" value="1"/>
</dbReference>
<accession>A0A6P8RF50</accession>
<feature type="domain" description="G-patch" evidence="5">
    <location>
        <begin position="693"/>
        <end position="738"/>
    </location>
</feature>
<dbReference type="GO" id="GO:0005654">
    <property type="term" value="C:nucleoplasm"/>
    <property type="evidence" value="ECO:0007669"/>
    <property type="project" value="TreeGrafter"/>
</dbReference>
<dbReference type="GO" id="GO:0003676">
    <property type="term" value="F:nucleic acid binding"/>
    <property type="evidence" value="ECO:0007669"/>
    <property type="project" value="UniProtKB-UniRule"/>
</dbReference>
<dbReference type="SUPFAM" id="SSF54768">
    <property type="entry name" value="dsRNA-binding domain-like"/>
    <property type="match status" value="2"/>
</dbReference>
<dbReference type="PROSITE" id="PS51827">
    <property type="entry name" value="XTBD"/>
    <property type="match status" value="1"/>
</dbReference>
<feature type="region of interest" description="Disordered" evidence="4">
    <location>
        <begin position="663"/>
        <end position="686"/>
    </location>
</feature>
<dbReference type="InterPro" id="IPR034071">
    <property type="entry name" value="R3H_NRF"/>
</dbReference>
<dbReference type="InParanoid" id="A0A6P8RF50"/>
<dbReference type="PANTHER" id="PTHR16148">
    <property type="entry name" value="NF-KAPPA-B-REPRESSING FACTOR-RELATED"/>
    <property type="match status" value="1"/>
</dbReference>
<dbReference type="PROSITE" id="PS51061">
    <property type="entry name" value="R3H"/>
    <property type="match status" value="1"/>
</dbReference>
<evidence type="ECO:0000313" key="9">
    <source>
        <dbReference type="RefSeq" id="XP_033799846.1"/>
    </source>
</evidence>
<dbReference type="SMART" id="SM00393">
    <property type="entry name" value="R3H"/>
    <property type="match status" value="1"/>
</dbReference>
<dbReference type="KEGG" id="gsh:117360278"/>
<dbReference type="Gene3D" id="3.30.1370.50">
    <property type="entry name" value="R3H-like domain"/>
    <property type="match status" value="1"/>
</dbReference>
<organism evidence="8 9">
    <name type="scientific">Geotrypetes seraphini</name>
    <name type="common">Gaboon caecilian</name>
    <name type="synonym">Caecilia seraphini</name>
    <dbReference type="NCBI Taxonomy" id="260995"/>
    <lineage>
        <taxon>Eukaryota</taxon>
        <taxon>Metazoa</taxon>
        <taxon>Chordata</taxon>
        <taxon>Craniata</taxon>
        <taxon>Vertebrata</taxon>
        <taxon>Euteleostomi</taxon>
        <taxon>Amphibia</taxon>
        <taxon>Gymnophiona</taxon>
        <taxon>Geotrypetes</taxon>
    </lineage>
</organism>
<dbReference type="FunFam" id="3.30.160.20:FF:000030">
    <property type="entry name" value="NFKB repressing factor"/>
    <property type="match status" value="1"/>
</dbReference>
<dbReference type="AlphaFoldDB" id="A0A6P8RF50"/>
<proteinExistence type="inferred from homology"/>
<reference evidence="9" key="1">
    <citation type="submission" date="2025-08" db="UniProtKB">
        <authorList>
            <consortium name="RefSeq"/>
        </authorList>
    </citation>
    <scope>IDENTIFICATION</scope>
</reference>
<dbReference type="PROSITE" id="PS50174">
    <property type="entry name" value="G_PATCH"/>
    <property type="match status" value="1"/>
</dbReference>
<feature type="compositionally biased region" description="Basic and acidic residues" evidence="4">
    <location>
        <begin position="146"/>
        <end position="161"/>
    </location>
</feature>
<gene>
    <name evidence="9" type="primary">LOC117360278</name>
</gene>
<protein>
    <submittedName>
        <fullName evidence="9">NF-kappa-B-repressing factor-like</fullName>
    </submittedName>
</protein>
<dbReference type="InterPro" id="IPR036867">
    <property type="entry name" value="R3H_dom_sf"/>
</dbReference>
<feature type="region of interest" description="Disordered" evidence="4">
    <location>
        <begin position="103"/>
        <end position="130"/>
    </location>
</feature>
<dbReference type="CDD" id="cd02640">
    <property type="entry name" value="R3H_NRF"/>
    <property type="match status" value="1"/>
</dbReference>
<dbReference type="GeneID" id="117360278"/>